<dbReference type="EMBL" id="PDLM01000001">
    <property type="protein sequence ID" value="RDW89576.1"/>
    <property type="molecule type" value="Genomic_DNA"/>
</dbReference>
<protein>
    <submittedName>
        <fullName evidence="2">Uncharacterized protein</fullName>
    </submittedName>
</protein>
<evidence type="ECO:0000313" key="3">
    <source>
        <dbReference type="Proteomes" id="UP000256645"/>
    </source>
</evidence>
<name>A0A3D8STE1_9HELO</name>
<dbReference type="AlphaFoldDB" id="A0A3D8STE1"/>
<feature type="region of interest" description="Disordered" evidence="1">
    <location>
        <begin position="1"/>
        <end position="26"/>
    </location>
</feature>
<evidence type="ECO:0000256" key="1">
    <source>
        <dbReference type="SAM" id="MobiDB-lite"/>
    </source>
</evidence>
<dbReference type="Proteomes" id="UP000256645">
    <property type="component" value="Unassembled WGS sequence"/>
</dbReference>
<organism evidence="2 3">
    <name type="scientific">Coleophoma cylindrospora</name>
    <dbReference type="NCBI Taxonomy" id="1849047"/>
    <lineage>
        <taxon>Eukaryota</taxon>
        <taxon>Fungi</taxon>
        <taxon>Dikarya</taxon>
        <taxon>Ascomycota</taxon>
        <taxon>Pezizomycotina</taxon>
        <taxon>Leotiomycetes</taxon>
        <taxon>Helotiales</taxon>
        <taxon>Dermateaceae</taxon>
        <taxon>Coleophoma</taxon>
    </lineage>
</organism>
<sequence>MRQGQASRTFGDAYGGGGDKGVRHDEGAEEDDVVLPLRIIMTIIIIMIIIHHHGHYDGHDHSLQNVSSFGLSSSLPSLIRSRARPGASSVTSRLAGSSSDARLGWNAMRIASMALSVSTQRDGAHQPFSKSHKEESLTNNALRNGETQTSLRSLSVFRAGRSVSDANGSCWGSTAFQARTSEGSSSPGRSYSVHLLY</sequence>
<gene>
    <name evidence="2" type="ORF">BP6252_01608</name>
</gene>
<accession>A0A3D8STE1</accession>
<keyword evidence="3" id="KW-1185">Reference proteome</keyword>
<reference evidence="2 3" key="1">
    <citation type="journal article" date="2018" name="IMA Fungus">
        <title>IMA Genome-F 9: Draft genome sequence of Annulohypoxylon stygium, Aspergillus mulundensis, Berkeleyomyces basicola (syn. Thielaviopsis basicola), Ceratocystis smalleyi, two Cercospora beticola strains, Coleophoma cylindrospora, Fusarium fracticaudum, Phialophora cf. hyalina, and Morchella septimelata.</title>
        <authorList>
            <person name="Wingfield B.D."/>
            <person name="Bills G.F."/>
            <person name="Dong Y."/>
            <person name="Huang W."/>
            <person name="Nel W.J."/>
            <person name="Swalarsk-Parry B.S."/>
            <person name="Vaghefi N."/>
            <person name="Wilken P.M."/>
            <person name="An Z."/>
            <person name="de Beer Z.W."/>
            <person name="De Vos L."/>
            <person name="Chen L."/>
            <person name="Duong T.A."/>
            <person name="Gao Y."/>
            <person name="Hammerbacher A."/>
            <person name="Kikkert J.R."/>
            <person name="Li Y."/>
            <person name="Li H."/>
            <person name="Li K."/>
            <person name="Li Q."/>
            <person name="Liu X."/>
            <person name="Ma X."/>
            <person name="Naidoo K."/>
            <person name="Pethybridge S.J."/>
            <person name="Sun J."/>
            <person name="Steenkamp E.T."/>
            <person name="van der Nest M.A."/>
            <person name="van Wyk S."/>
            <person name="Wingfield M.J."/>
            <person name="Xiong C."/>
            <person name="Yue Q."/>
            <person name="Zhang X."/>
        </authorList>
    </citation>
    <scope>NUCLEOTIDE SEQUENCE [LARGE SCALE GENOMIC DNA]</scope>
    <source>
        <strain evidence="2 3">BP6252</strain>
    </source>
</reference>
<evidence type="ECO:0000313" key="2">
    <source>
        <dbReference type="EMBL" id="RDW89576.1"/>
    </source>
</evidence>
<comment type="caution">
    <text evidence="2">The sequence shown here is derived from an EMBL/GenBank/DDBJ whole genome shotgun (WGS) entry which is preliminary data.</text>
</comment>
<proteinExistence type="predicted"/>